<accession>A0A7S3R839</accession>
<feature type="compositionally biased region" description="Low complexity" evidence="1">
    <location>
        <begin position="188"/>
        <end position="207"/>
    </location>
</feature>
<feature type="compositionally biased region" description="Low complexity" evidence="1">
    <location>
        <begin position="393"/>
        <end position="403"/>
    </location>
</feature>
<dbReference type="PANTHER" id="PTHR37381:SF1">
    <property type="entry name" value="PENTATRICOPEPTIDE REPEAT (PPR) SUPERFAMILY PROTEIN"/>
    <property type="match status" value="1"/>
</dbReference>
<reference evidence="2" key="1">
    <citation type="submission" date="2021-01" db="EMBL/GenBank/DDBJ databases">
        <authorList>
            <person name="Corre E."/>
            <person name="Pelletier E."/>
            <person name="Niang G."/>
            <person name="Scheremetjew M."/>
            <person name="Finn R."/>
            <person name="Kale V."/>
            <person name="Holt S."/>
            <person name="Cochrane G."/>
            <person name="Meng A."/>
            <person name="Brown T."/>
            <person name="Cohen L."/>
        </authorList>
    </citation>
    <scope>NUCLEOTIDE SEQUENCE</scope>
    <source>
        <strain evidence="2">CCMP1320</strain>
    </source>
</reference>
<proteinExistence type="predicted"/>
<dbReference type="EMBL" id="HBIP01033817">
    <property type="protein sequence ID" value="CAE0505558.1"/>
    <property type="molecule type" value="Transcribed_RNA"/>
</dbReference>
<gene>
    <name evidence="2" type="ORF">DTER00134_LOCUS20631</name>
</gene>
<name>A0A7S3R839_DUNTE</name>
<feature type="region of interest" description="Disordered" evidence="1">
    <location>
        <begin position="188"/>
        <end position="212"/>
    </location>
</feature>
<organism evidence="2">
    <name type="scientific">Dunaliella tertiolecta</name>
    <name type="common">Green alga</name>
    <dbReference type="NCBI Taxonomy" id="3047"/>
    <lineage>
        <taxon>Eukaryota</taxon>
        <taxon>Viridiplantae</taxon>
        <taxon>Chlorophyta</taxon>
        <taxon>core chlorophytes</taxon>
        <taxon>Chlorophyceae</taxon>
        <taxon>CS clade</taxon>
        <taxon>Chlamydomonadales</taxon>
        <taxon>Dunaliellaceae</taxon>
        <taxon>Dunaliella</taxon>
    </lineage>
</organism>
<feature type="compositionally biased region" description="Low complexity" evidence="1">
    <location>
        <begin position="93"/>
        <end position="102"/>
    </location>
</feature>
<dbReference type="AlphaFoldDB" id="A0A7S3R839"/>
<dbReference type="PANTHER" id="PTHR37381">
    <property type="entry name" value="PENTATRICOPEPTIDE REPEAT (PPR) SUPERFAMILY PROTEIN"/>
    <property type="match status" value="1"/>
</dbReference>
<protein>
    <submittedName>
        <fullName evidence="2">Uncharacterized protein</fullName>
    </submittedName>
</protein>
<sequence length="660" mass="69509">MQGAGFTPTSALPVPHPPSQSFCPLPPLRHRYAPGKVLQPLPCRGKRASLHPCTGTTSTTSIASTANRSSAAPEVSAASVSSDDDDNSQHLDSSAGPSTSSSRSKESLPAPLLRRLSNMQTASDAADALLEALPGCTAPSERAARHIILAALDRGNLQLALSLYDNMCQARGRLAMFMSMGASATTAAAASSSPPSSFAAAGPASAAQQPLSRTVGGATLDEEEEDAPFSWPPATIRTTSALVLGLCRQLAITEALALVNGITGRGLPRHDAISFGKVIASPLAPTQTLTVVPPQEGCMMVADAFSKYEYEVFTGTVVSTKSEALQNNSNLLYTALRMVGLMRRPAPAAVHEFVVQAPDGNSRTFRVATPTADVPAQQGERVTFVCSPGPNRGSSSSSSSGSGSNKGAVQPRRKAKQGLLPPNPPGRKPGEALTATNHRTNTVMELLPPPVSSTQQGVLPGWVLPAAVLLSGGDAASSLIDPSMPLMLAAGAGGLLGSAVLGNSLVLPRLRQLPDQALASEYMRQTLLGQYAQLGTKVEAVLGECGEDIRVLARLWQLQNKMQSVGASMSASYGARMERVITARSNIEQRLSKKLELLEGYGRVMNMIEIEVEIDTEVPAAEFEGIAEQMQRLDDLEGLQDDWRVQAEARDEVERLLRTL</sequence>
<feature type="region of interest" description="Disordered" evidence="1">
    <location>
        <begin position="1"/>
        <end position="108"/>
    </location>
</feature>
<evidence type="ECO:0000313" key="2">
    <source>
        <dbReference type="EMBL" id="CAE0505558.1"/>
    </source>
</evidence>
<evidence type="ECO:0000256" key="1">
    <source>
        <dbReference type="SAM" id="MobiDB-lite"/>
    </source>
</evidence>
<feature type="compositionally biased region" description="Low complexity" evidence="1">
    <location>
        <begin position="54"/>
        <end position="81"/>
    </location>
</feature>
<feature type="region of interest" description="Disordered" evidence="1">
    <location>
        <begin position="371"/>
        <end position="433"/>
    </location>
</feature>